<organism evidence="3 4">
    <name type="scientific">Candidatus Parabacteroides intestinigallinarum</name>
    <dbReference type="NCBI Taxonomy" id="2838722"/>
    <lineage>
        <taxon>Bacteria</taxon>
        <taxon>Pseudomonadati</taxon>
        <taxon>Bacteroidota</taxon>
        <taxon>Bacteroidia</taxon>
        <taxon>Bacteroidales</taxon>
        <taxon>Tannerellaceae</taxon>
        <taxon>Parabacteroides</taxon>
    </lineage>
</organism>
<reference evidence="3" key="1">
    <citation type="journal article" date="2021" name="PeerJ">
        <title>Extensive microbial diversity within the chicken gut microbiome revealed by metagenomics and culture.</title>
        <authorList>
            <person name="Gilroy R."/>
            <person name="Ravi A."/>
            <person name="Getino M."/>
            <person name="Pursley I."/>
            <person name="Horton D.L."/>
            <person name="Alikhan N.F."/>
            <person name="Baker D."/>
            <person name="Gharbi K."/>
            <person name="Hall N."/>
            <person name="Watson M."/>
            <person name="Adriaenssens E.M."/>
            <person name="Foster-Nyarko E."/>
            <person name="Jarju S."/>
            <person name="Secka A."/>
            <person name="Antonio M."/>
            <person name="Oren A."/>
            <person name="Chaudhuri R.R."/>
            <person name="La Ragione R."/>
            <person name="Hildebrand F."/>
            <person name="Pallen M.J."/>
        </authorList>
    </citation>
    <scope>NUCLEOTIDE SEQUENCE</scope>
    <source>
        <strain evidence="3">ChiHecec2B26-12326</strain>
    </source>
</reference>
<evidence type="ECO:0000313" key="3">
    <source>
        <dbReference type="EMBL" id="HIX85141.1"/>
    </source>
</evidence>
<dbReference type="Pfam" id="PF13568">
    <property type="entry name" value="OMP_b-brl_2"/>
    <property type="match status" value="1"/>
</dbReference>
<dbReference type="Proteomes" id="UP000823847">
    <property type="component" value="Unassembled WGS sequence"/>
</dbReference>
<evidence type="ECO:0000256" key="1">
    <source>
        <dbReference type="SAM" id="SignalP"/>
    </source>
</evidence>
<gene>
    <name evidence="3" type="ORF">H9848_00810</name>
</gene>
<reference evidence="3" key="2">
    <citation type="submission" date="2021-04" db="EMBL/GenBank/DDBJ databases">
        <authorList>
            <person name="Gilroy R."/>
        </authorList>
    </citation>
    <scope>NUCLEOTIDE SEQUENCE</scope>
    <source>
        <strain evidence="3">ChiHecec2B26-12326</strain>
    </source>
</reference>
<comment type="caution">
    <text evidence="3">The sequence shown here is derived from an EMBL/GenBank/DDBJ whole genome shotgun (WGS) entry which is preliminary data.</text>
</comment>
<dbReference type="AlphaFoldDB" id="A0A9D1XP72"/>
<dbReference type="EMBL" id="DXEN01000006">
    <property type="protein sequence ID" value="HIX85141.1"/>
    <property type="molecule type" value="Genomic_DNA"/>
</dbReference>
<proteinExistence type="predicted"/>
<accession>A0A9D1XP72</accession>
<feature type="signal peptide" evidence="1">
    <location>
        <begin position="1"/>
        <end position="21"/>
    </location>
</feature>
<evidence type="ECO:0000259" key="2">
    <source>
        <dbReference type="Pfam" id="PF13568"/>
    </source>
</evidence>
<evidence type="ECO:0000313" key="4">
    <source>
        <dbReference type="Proteomes" id="UP000823847"/>
    </source>
</evidence>
<dbReference type="InterPro" id="IPR025665">
    <property type="entry name" value="Beta-barrel_OMP_2"/>
</dbReference>
<sequence length="210" mass="23439">MRKILLLCVACMALLSARAQVAFGVRAGGAYSSLIQKVNDRAEAGSRFGFSVAGVADIPLSANKRWSLRPELALVHQGGAYYSDQDLHGMALHNKCWYYSLQVPVNVAYTFRFTDIFLSVFAGPSFDWSFYGKMKSRETNPDLHFGISEEKDLKPCDMGINIGLTVECNKFFLSLSSICGVIDRRATKREGETSVYQNNVTLSVGYFFRR</sequence>
<keyword evidence="1" id="KW-0732">Signal</keyword>
<feature type="domain" description="Outer membrane protein beta-barrel" evidence="2">
    <location>
        <begin position="19"/>
        <end position="180"/>
    </location>
</feature>
<feature type="chain" id="PRO_5039154757" evidence="1">
    <location>
        <begin position="22"/>
        <end position="210"/>
    </location>
</feature>
<name>A0A9D1XP72_9BACT</name>
<protein>
    <submittedName>
        <fullName evidence="3">PorT family protein</fullName>
    </submittedName>
</protein>